<evidence type="ECO:0000313" key="2">
    <source>
        <dbReference type="Proteomes" id="UP000309997"/>
    </source>
</evidence>
<reference evidence="1 2" key="1">
    <citation type="journal article" date="2024" name="Plant Biotechnol. J.">
        <title>Genome and CRISPR/Cas9 system of a widespread forest tree (Populus alba) in the world.</title>
        <authorList>
            <person name="Liu Y.J."/>
            <person name="Jiang P.F."/>
            <person name="Han X.M."/>
            <person name="Li X.Y."/>
            <person name="Wang H.M."/>
            <person name="Wang Y.J."/>
            <person name="Wang X.X."/>
            <person name="Zeng Q.Y."/>
        </authorList>
    </citation>
    <scope>NUCLEOTIDE SEQUENCE [LARGE SCALE GENOMIC DNA]</scope>
    <source>
        <strain evidence="2">cv. PAL-ZL1</strain>
    </source>
</reference>
<keyword evidence="2" id="KW-1185">Reference proteome</keyword>
<name>A0ACC4CHC7_POPAL</name>
<organism evidence="1 2">
    <name type="scientific">Populus alba</name>
    <name type="common">White poplar</name>
    <dbReference type="NCBI Taxonomy" id="43335"/>
    <lineage>
        <taxon>Eukaryota</taxon>
        <taxon>Viridiplantae</taxon>
        <taxon>Streptophyta</taxon>
        <taxon>Embryophyta</taxon>
        <taxon>Tracheophyta</taxon>
        <taxon>Spermatophyta</taxon>
        <taxon>Magnoliopsida</taxon>
        <taxon>eudicotyledons</taxon>
        <taxon>Gunneridae</taxon>
        <taxon>Pentapetalae</taxon>
        <taxon>rosids</taxon>
        <taxon>fabids</taxon>
        <taxon>Malpighiales</taxon>
        <taxon>Salicaceae</taxon>
        <taxon>Saliceae</taxon>
        <taxon>Populus</taxon>
    </lineage>
</organism>
<sequence>MIVVSSSSDDYDNNMSLIVDQEEAPYAHVLTHDDASSSVMPQCRGRVPSQRDPFTCKYKVSKHPEWKP</sequence>
<dbReference type="EMBL" id="RCHU02000004">
    <property type="protein sequence ID" value="KAL3597022.1"/>
    <property type="molecule type" value="Genomic_DNA"/>
</dbReference>
<dbReference type="Proteomes" id="UP000309997">
    <property type="component" value="Unassembled WGS sequence"/>
</dbReference>
<gene>
    <name evidence="1" type="ORF">D5086_008659</name>
</gene>
<comment type="caution">
    <text evidence="1">The sequence shown here is derived from an EMBL/GenBank/DDBJ whole genome shotgun (WGS) entry which is preliminary data.</text>
</comment>
<proteinExistence type="predicted"/>
<accession>A0ACC4CHC7</accession>
<evidence type="ECO:0000313" key="1">
    <source>
        <dbReference type="EMBL" id="KAL3597022.1"/>
    </source>
</evidence>
<protein>
    <submittedName>
        <fullName evidence="1">Uncharacterized protein</fullName>
    </submittedName>
</protein>